<evidence type="ECO:0000256" key="6">
    <source>
        <dbReference type="ARBA" id="ARBA00022692"/>
    </source>
</evidence>
<keyword evidence="9 10" id="KW-0472">Membrane</keyword>
<evidence type="ECO:0000256" key="5">
    <source>
        <dbReference type="ARBA" id="ARBA00022597"/>
    </source>
</evidence>
<evidence type="ECO:0000313" key="13">
    <source>
        <dbReference type="Proteomes" id="UP000681425"/>
    </source>
</evidence>
<feature type="transmembrane region" description="Helical" evidence="10">
    <location>
        <begin position="70"/>
        <end position="88"/>
    </location>
</feature>
<evidence type="ECO:0000256" key="7">
    <source>
        <dbReference type="ARBA" id="ARBA00022989"/>
    </source>
</evidence>
<gene>
    <name evidence="12" type="ORF">KFK14_15025</name>
</gene>
<evidence type="ECO:0000256" key="9">
    <source>
        <dbReference type="ARBA" id="ARBA00023136"/>
    </source>
</evidence>
<protein>
    <submittedName>
        <fullName evidence="12">ABC transporter permease</fullName>
    </submittedName>
</protein>
<dbReference type="PANTHER" id="PTHR30413:SF10">
    <property type="entry name" value="CAPSULE POLYSACCHARIDE EXPORT INNER-MEMBRANE PROTEIN CTRC"/>
    <property type="match status" value="1"/>
</dbReference>
<dbReference type="GO" id="GO:0015920">
    <property type="term" value="P:lipopolysaccharide transport"/>
    <property type="evidence" value="ECO:0007669"/>
    <property type="project" value="TreeGrafter"/>
</dbReference>
<dbReference type="PANTHER" id="PTHR30413">
    <property type="entry name" value="INNER MEMBRANE TRANSPORT PERMEASE"/>
    <property type="match status" value="1"/>
</dbReference>
<dbReference type="InterPro" id="IPR000412">
    <property type="entry name" value="ABC_2_transport"/>
</dbReference>
<dbReference type="EMBL" id="CP073910">
    <property type="protein sequence ID" value="QUT04374.1"/>
    <property type="molecule type" value="Genomic_DNA"/>
</dbReference>
<keyword evidence="13" id="KW-1185">Reference proteome</keyword>
<keyword evidence="8" id="KW-0625">Polysaccharide transport</keyword>
<keyword evidence="5" id="KW-0762">Sugar transport</keyword>
<comment type="similarity">
    <text evidence="2">Belongs to the ABC-2 integral membrane protein family.</text>
</comment>
<evidence type="ECO:0000259" key="11">
    <source>
        <dbReference type="Pfam" id="PF01061"/>
    </source>
</evidence>
<evidence type="ECO:0000256" key="8">
    <source>
        <dbReference type="ARBA" id="ARBA00023047"/>
    </source>
</evidence>
<evidence type="ECO:0000313" key="12">
    <source>
        <dbReference type="EMBL" id="QUT04374.1"/>
    </source>
</evidence>
<dbReference type="Proteomes" id="UP000681425">
    <property type="component" value="Chromosome"/>
</dbReference>
<keyword evidence="3" id="KW-0813">Transport</keyword>
<dbReference type="KEGG" id="spph:KFK14_15025"/>
<dbReference type="PRINTS" id="PR00164">
    <property type="entry name" value="ABC2TRNSPORT"/>
</dbReference>
<feature type="transmembrane region" description="Helical" evidence="10">
    <location>
        <begin position="121"/>
        <end position="142"/>
    </location>
</feature>
<dbReference type="GO" id="GO:0015774">
    <property type="term" value="P:polysaccharide transport"/>
    <property type="evidence" value="ECO:0007669"/>
    <property type="project" value="UniProtKB-KW"/>
</dbReference>
<evidence type="ECO:0000256" key="3">
    <source>
        <dbReference type="ARBA" id="ARBA00022448"/>
    </source>
</evidence>
<sequence>MVSESISGEWRKLSRSWKVQRRVIGALLLREIITRYGRNNIGFLWLFIEPMLFTLAITALWTATRSVHGSDIPIVAFALTGYSSVLVWRNMPNRCLNALKPNVALLFHRQVKIIDVYISRVMIECVAASTSFVVLGILFWSIDWLKPPEDALQVLGGWILLVWFGAAFGIFVGALSEAYDIVEKLWPPMSYLIFPMSGAAFIADALPERVRDIVLYLPMLNGIEFLREGYFGSKMHAHYDIPYLLLCNIGLTLLAFGQVRQVGVPVSEE</sequence>
<dbReference type="AlphaFoldDB" id="A0A975Q048"/>
<dbReference type="Pfam" id="PF01061">
    <property type="entry name" value="ABC2_membrane"/>
    <property type="match status" value="1"/>
</dbReference>
<keyword evidence="4" id="KW-1003">Cell membrane</keyword>
<dbReference type="RefSeq" id="WP_212608204.1">
    <property type="nucleotide sequence ID" value="NZ_CP073910.1"/>
</dbReference>
<dbReference type="InterPro" id="IPR013525">
    <property type="entry name" value="ABC2_TM"/>
</dbReference>
<organism evidence="12 13">
    <name type="scientific">Sphingobium phenoxybenzoativorans</name>
    <dbReference type="NCBI Taxonomy" id="1592790"/>
    <lineage>
        <taxon>Bacteria</taxon>
        <taxon>Pseudomonadati</taxon>
        <taxon>Pseudomonadota</taxon>
        <taxon>Alphaproteobacteria</taxon>
        <taxon>Sphingomonadales</taxon>
        <taxon>Sphingomonadaceae</taxon>
        <taxon>Sphingobium</taxon>
    </lineage>
</organism>
<keyword evidence="7 10" id="KW-1133">Transmembrane helix</keyword>
<evidence type="ECO:0000256" key="10">
    <source>
        <dbReference type="SAM" id="Phobius"/>
    </source>
</evidence>
<evidence type="ECO:0000256" key="4">
    <source>
        <dbReference type="ARBA" id="ARBA00022475"/>
    </source>
</evidence>
<feature type="transmembrane region" description="Helical" evidence="10">
    <location>
        <begin position="154"/>
        <end position="176"/>
    </location>
</feature>
<feature type="domain" description="ABC-2 type transporter transmembrane" evidence="11">
    <location>
        <begin position="24"/>
        <end position="231"/>
    </location>
</feature>
<feature type="transmembrane region" description="Helical" evidence="10">
    <location>
        <begin position="43"/>
        <end position="64"/>
    </location>
</feature>
<comment type="subcellular location">
    <subcellularLocation>
        <location evidence="1">Cell membrane</location>
        <topology evidence="1">Multi-pass membrane protein</topology>
    </subcellularLocation>
</comment>
<reference evidence="12" key="1">
    <citation type="submission" date="2021-04" db="EMBL/GenBank/DDBJ databases">
        <title>Isolation of p-tert-butylphenol degrading bacteria Sphingobium phenoxybenzoativorans Tas13 from active sludge.</title>
        <authorList>
            <person name="Li Y."/>
        </authorList>
    </citation>
    <scope>NUCLEOTIDE SEQUENCE</scope>
    <source>
        <strain evidence="12">Tas13</strain>
    </source>
</reference>
<accession>A0A975Q048</accession>
<dbReference type="GO" id="GO:0043190">
    <property type="term" value="C:ATP-binding cassette (ABC) transporter complex"/>
    <property type="evidence" value="ECO:0007669"/>
    <property type="project" value="InterPro"/>
</dbReference>
<evidence type="ECO:0000256" key="1">
    <source>
        <dbReference type="ARBA" id="ARBA00004651"/>
    </source>
</evidence>
<evidence type="ECO:0000256" key="2">
    <source>
        <dbReference type="ARBA" id="ARBA00007783"/>
    </source>
</evidence>
<proteinExistence type="inferred from homology"/>
<dbReference type="GO" id="GO:0140359">
    <property type="term" value="F:ABC-type transporter activity"/>
    <property type="evidence" value="ECO:0007669"/>
    <property type="project" value="InterPro"/>
</dbReference>
<keyword evidence="6 10" id="KW-0812">Transmembrane</keyword>
<name>A0A975Q048_9SPHN</name>